<dbReference type="Proteomes" id="UP000319342">
    <property type="component" value="Chromosome"/>
</dbReference>
<dbReference type="Pfam" id="PF14312">
    <property type="entry name" value="FG-GAP_2"/>
    <property type="match status" value="7"/>
</dbReference>
<dbReference type="PANTHER" id="PTHR36220:SF1">
    <property type="entry name" value="GAMMA TUBULIN COMPLEX COMPONENT C-TERMINAL DOMAIN-CONTAINING PROTEIN"/>
    <property type="match status" value="1"/>
</dbReference>
<dbReference type="AlphaFoldDB" id="A0A518CV90"/>
<keyword evidence="1 2" id="KW-0732">Signal</keyword>
<accession>A0A518CV90</accession>
<organism evidence="3 4">
    <name type="scientific">Rohdeia mirabilis</name>
    <dbReference type="NCBI Taxonomy" id="2528008"/>
    <lineage>
        <taxon>Bacteria</taxon>
        <taxon>Pseudomonadati</taxon>
        <taxon>Planctomycetota</taxon>
        <taxon>Planctomycetia</taxon>
        <taxon>Planctomycetia incertae sedis</taxon>
        <taxon>Rohdeia</taxon>
    </lineage>
</organism>
<evidence type="ECO:0008006" key="5">
    <source>
        <dbReference type="Google" id="ProtNLM"/>
    </source>
</evidence>
<evidence type="ECO:0000256" key="1">
    <source>
        <dbReference type="ARBA" id="ARBA00022729"/>
    </source>
</evidence>
<gene>
    <name evidence="3" type="ORF">Pla163_02460</name>
</gene>
<dbReference type="EMBL" id="CP036290">
    <property type="protein sequence ID" value="QDU83149.1"/>
    <property type="molecule type" value="Genomic_DNA"/>
</dbReference>
<dbReference type="OrthoDB" id="291134at2"/>
<keyword evidence="4" id="KW-1185">Reference proteome</keyword>
<evidence type="ECO:0000256" key="2">
    <source>
        <dbReference type="SAM" id="SignalP"/>
    </source>
</evidence>
<evidence type="ECO:0000313" key="3">
    <source>
        <dbReference type="EMBL" id="QDU83149.1"/>
    </source>
</evidence>
<feature type="chain" id="PRO_5022205467" description="FG-GAP repeat protein" evidence="2">
    <location>
        <begin position="38"/>
        <end position="806"/>
    </location>
</feature>
<feature type="signal peptide" evidence="2">
    <location>
        <begin position="1"/>
        <end position="37"/>
    </location>
</feature>
<name>A0A518CV90_9BACT</name>
<dbReference type="Gene3D" id="2.130.10.130">
    <property type="entry name" value="Integrin alpha, N-terminal"/>
    <property type="match status" value="4"/>
</dbReference>
<evidence type="ECO:0000313" key="4">
    <source>
        <dbReference type="Proteomes" id="UP000319342"/>
    </source>
</evidence>
<dbReference type="PANTHER" id="PTHR36220">
    <property type="entry name" value="UNNAMED PRODUCT"/>
    <property type="match status" value="1"/>
</dbReference>
<protein>
    <recommendedName>
        <fullName evidence="5">FG-GAP repeat protein</fullName>
    </recommendedName>
</protein>
<reference evidence="3 4" key="1">
    <citation type="submission" date="2019-02" db="EMBL/GenBank/DDBJ databases">
        <title>Deep-cultivation of Planctomycetes and their phenomic and genomic characterization uncovers novel biology.</title>
        <authorList>
            <person name="Wiegand S."/>
            <person name="Jogler M."/>
            <person name="Boedeker C."/>
            <person name="Pinto D."/>
            <person name="Vollmers J."/>
            <person name="Rivas-Marin E."/>
            <person name="Kohn T."/>
            <person name="Peeters S.H."/>
            <person name="Heuer A."/>
            <person name="Rast P."/>
            <person name="Oberbeckmann S."/>
            <person name="Bunk B."/>
            <person name="Jeske O."/>
            <person name="Meyerdierks A."/>
            <person name="Storesund J.E."/>
            <person name="Kallscheuer N."/>
            <person name="Luecker S."/>
            <person name="Lage O.M."/>
            <person name="Pohl T."/>
            <person name="Merkel B.J."/>
            <person name="Hornburger P."/>
            <person name="Mueller R.-W."/>
            <person name="Bruemmer F."/>
            <person name="Labrenz M."/>
            <person name="Spormann A.M."/>
            <person name="Op den Camp H."/>
            <person name="Overmann J."/>
            <person name="Amann R."/>
            <person name="Jetten M.S.M."/>
            <person name="Mascher T."/>
            <person name="Medema M.H."/>
            <person name="Devos D.P."/>
            <person name="Kaster A.-K."/>
            <person name="Ovreas L."/>
            <person name="Rohde M."/>
            <person name="Galperin M.Y."/>
            <person name="Jogler C."/>
        </authorList>
    </citation>
    <scope>NUCLEOTIDE SEQUENCE [LARGE SCALE GENOMIC DNA]</scope>
    <source>
        <strain evidence="3 4">Pla163</strain>
    </source>
</reference>
<dbReference type="InterPro" id="IPR028994">
    <property type="entry name" value="Integrin_alpha_N"/>
</dbReference>
<dbReference type="InterPro" id="IPR013517">
    <property type="entry name" value="FG-GAP"/>
</dbReference>
<sequence precursor="true">MHASNTATPTLRAIAHAALATAATGLLAALAAPPCFAASALQLDELSGADRTSLHAVYETSRHRIFTTDDGHEARCSLQQYRTRFDARGFTVTSDAGDWEFGLELRAFGRDGVLVPALARGAHSVEGSRLEATWNEGLVEWYVNGARGLEHGFELADAPAGEGEVVLALAVRGGLLVEISDDARTAVLRDATGTAMARYADLLVADALGRELPAELAATDEGLSIRVDDTDARYPITIDPLVEQAKLGSALQSGFGVFDLFGSGVAVSGDTVVIGAELEDGDSTGVNGNQASSGATDSGAAYVFVRSGSTWTEQAYFKASNTGAGDHFGCSVSIVGDTIVVGANQERSNATGVNGDQIDDTSLGAGAAYVFVRSGTTWTQEAYLKASDTQPSSGFGGRVDASDDTIVVGASGANAAYVFVRAGAVWSQQTKLQPSNLDPGDAFGSDVAISSDTVVVSSVLEDSNATGVGGNESDNSAQKSGAAYVFVRSGANWNQQAYLKASNTDQSDEFGCSVDVSGDVVVVGCAWEDSSATGVDGAQNDNGANLSGAAYVFVRSGTSWAQRAYLKASNTDANDWFGNSVAVSGTTILVGAPNEWGPSSGIDGPQGDSVFAQLSGAAYVFARQGPTWVQVAYVKASDASASSYFGTNVDLAGDTFVVSGVNPWQEYGQAYAFDLDHWELIPGCYGNGATYVEPLFPARIRTTVPLDLLGSVVSDGVVATYYGTKSVDASGCGVQLAATQELLLALSPFPTYYALSTMTGGVATMPLAVPNVASLVDLRVTLQSVVVDTATFASEFSNGIEFRIVP</sequence>
<dbReference type="RefSeq" id="WP_145182338.1">
    <property type="nucleotide sequence ID" value="NZ_CP036290.1"/>
</dbReference>
<proteinExistence type="predicted"/>